<keyword evidence="3" id="KW-1185">Reference proteome</keyword>
<accession>A0A2J6RWT8</accession>
<feature type="coiled-coil region" evidence="1">
    <location>
        <begin position="294"/>
        <end position="321"/>
    </location>
</feature>
<keyword evidence="1" id="KW-0175">Coiled coil</keyword>
<dbReference type="AlphaFoldDB" id="A0A2J6RWT8"/>
<proteinExistence type="predicted"/>
<feature type="coiled-coil region" evidence="1">
    <location>
        <begin position="164"/>
        <end position="258"/>
    </location>
</feature>
<organism evidence="2 3">
    <name type="scientific">Hyaloscypha variabilis (strain UAMH 11265 / GT02V1 / F)</name>
    <name type="common">Meliniomyces variabilis</name>
    <dbReference type="NCBI Taxonomy" id="1149755"/>
    <lineage>
        <taxon>Eukaryota</taxon>
        <taxon>Fungi</taxon>
        <taxon>Dikarya</taxon>
        <taxon>Ascomycota</taxon>
        <taxon>Pezizomycotina</taxon>
        <taxon>Leotiomycetes</taxon>
        <taxon>Helotiales</taxon>
        <taxon>Hyaloscyphaceae</taxon>
        <taxon>Hyaloscypha</taxon>
        <taxon>Hyaloscypha variabilis</taxon>
    </lineage>
</organism>
<evidence type="ECO:0000313" key="3">
    <source>
        <dbReference type="Proteomes" id="UP000235786"/>
    </source>
</evidence>
<dbReference type="SUPFAM" id="SSF57997">
    <property type="entry name" value="Tropomyosin"/>
    <property type="match status" value="1"/>
</dbReference>
<reference evidence="2 3" key="1">
    <citation type="submission" date="2016-04" db="EMBL/GenBank/DDBJ databases">
        <title>A degradative enzymes factory behind the ericoid mycorrhizal symbiosis.</title>
        <authorList>
            <consortium name="DOE Joint Genome Institute"/>
            <person name="Martino E."/>
            <person name="Morin E."/>
            <person name="Grelet G."/>
            <person name="Kuo A."/>
            <person name="Kohler A."/>
            <person name="Daghino S."/>
            <person name="Barry K."/>
            <person name="Choi C."/>
            <person name="Cichocki N."/>
            <person name="Clum A."/>
            <person name="Copeland A."/>
            <person name="Hainaut M."/>
            <person name="Haridas S."/>
            <person name="Labutti K."/>
            <person name="Lindquist E."/>
            <person name="Lipzen A."/>
            <person name="Khouja H.-R."/>
            <person name="Murat C."/>
            <person name="Ohm R."/>
            <person name="Olson A."/>
            <person name="Spatafora J."/>
            <person name="Veneault-Fourrey C."/>
            <person name="Henrissat B."/>
            <person name="Grigoriev I."/>
            <person name="Martin F."/>
            <person name="Perotto S."/>
        </authorList>
    </citation>
    <scope>NUCLEOTIDE SEQUENCE [LARGE SCALE GENOMIC DNA]</scope>
    <source>
        <strain evidence="2 3">F</strain>
    </source>
</reference>
<gene>
    <name evidence="2" type="ORF">L207DRAFT_620386</name>
</gene>
<dbReference type="Gene3D" id="1.10.287.1490">
    <property type="match status" value="1"/>
</dbReference>
<evidence type="ECO:0000256" key="1">
    <source>
        <dbReference type="SAM" id="Coils"/>
    </source>
</evidence>
<protein>
    <submittedName>
        <fullName evidence="2">Uncharacterized protein</fullName>
    </submittedName>
</protein>
<name>A0A2J6RWT8_HYAVF</name>
<dbReference type="EMBL" id="KZ613942">
    <property type="protein sequence ID" value="PMD42975.1"/>
    <property type="molecule type" value="Genomic_DNA"/>
</dbReference>
<evidence type="ECO:0000313" key="2">
    <source>
        <dbReference type="EMBL" id="PMD42975.1"/>
    </source>
</evidence>
<dbReference type="Proteomes" id="UP000235786">
    <property type="component" value="Unassembled WGS sequence"/>
</dbReference>
<sequence>MAVQLPRLWDAYHVLDIMTRGSRRMKCVATCHVGPPRRCRWDNVADSGLDIAKVENLLQDMETRPPREALPLLAELAHHSLCQGFHKRFQEQADRIIKEWTRAIHEASKQYNGSLRPEFRLQDPYRGGIENPHAEVEYSQDVSATEWATSNLGVDKQTVVQRSYQQMAAERDTLNRQATDLESQLREAEKRLTCLSQEFDQAKREHTTLTKKIESLTTKLDSEARSFDTYQAETQTQHKRLSNTVKDLQSQLIHAQQATKSLAADHKQAIDSQATLSAEKTALHSLWETEHEKCAKLSDDLEKLRLRHAETERLRTELARQQSQATAQWRQAQSDLKISAEAHDALKTSSALTKKNLSFSVAKLTGQLNAERRAYDGLRKELNNAKSSLLETQVELGILQGDIEAQEMTAAQNATVASAVSNQKWHLTKNLSVGFKGALKRQWKRFGDLIKSVKVRNRGACSGDSVEMV</sequence>
<feature type="coiled-coil region" evidence="1">
    <location>
        <begin position="361"/>
        <end position="395"/>
    </location>
</feature>